<accession>A0A0C3Q272</accession>
<dbReference type="AlphaFoldDB" id="A0A0C3Q272"/>
<evidence type="ECO:0000313" key="1">
    <source>
        <dbReference type="EMBL" id="KIO16826.1"/>
    </source>
</evidence>
<reference evidence="2" key="2">
    <citation type="submission" date="2015-01" db="EMBL/GenBank/DDBJ databases">
        <title>Evolutionary Origins and Diversification of the Mycorrhizal Mutualists.</title>
        <authorList>
            <consortium name="DOE Joint Genome Institute"/>
            <consortium name="Mycorrhizal Genomics Consortium"/>
            <person name="Kohler A."/>
            <person name="Kuo A."/>
            <person name="Nagy L.G."/>
            <person name="Floudas D."/>
            <person name="Copeland A."/>
            <person name="Barry K.W."/>
            <person name="Cichocki N."/>
            <person name="Veneault-Fourrey C."/>
            <person name="LaButti K."/>
            <person name="Lindquist E.A."/>
            <person name="Lipzen A."/>
            <person name="Lundell T."/>
            <person name="Morin E."/>
            <person name="Murat C."/>
            <person name="Riley R."/>
            <person name="Ohm R."/>
            <person name="Sun H."/>
            <person name="Tunlid A."/>
            <person name="Henrissat B."/>
            <person name="Grigoriev I.V."/>
            <person name="Hibbett D.S."/>
            <person name="Martin F."/>
        </authorList>
    </citation>
    <scope>NUCLEOTIDE SEQUENCE [LARGE SCALE GENOMIC DNA]</scope>
    <source>
        <strain evidence="2">MUT 4182</strain>
    </source>
</reference>
<dbReference type="STRING" id="1051891.A0A0C3Q272"/>
<dbReference type="Proteomes" id="UP000054248">
    <property type="component" value="Unassembled WGS sequence"/>
</dbReference>
<evidence type="ECO:0008006" key="3">
    <source>
        <dbReference type="Google" id="ProtNLM"/>
    </source>
</evidence>
<dbReference type="HOGENOM" id="CLU_188058_0_1_1"/>
<dbReference type="EMBL" id="KN823478">
    <property type="protein sequence ID" value="KIO16826.1"/>
    <property type="molecule type" value="Genomic_DNA"/>
</dbReference>
<organism evidence="1 2">
    <name type="scientific">Tulasnella calospora MUT 4182</name>
    <dbReference type="NCBI Taxonomy" id="1051891"/>
    <lineage>
        <taxon>Eukaryota</taxon>
        <taxon>Fungi</taxon>
        <taxon>Dikarya</taxon>
        <taxon>Basidiomycota</taxon>
        <taxon>Agaricomycotina</taxon>
        <taxon>Agaricomycetes</taxon>
        <taxon>Cantharellales</taxon>
        <taxon>Tulasnellaceae</taxon>
        <taxon>Tulasnella</taxon>
    </lineage>
</organism>
<feature type="non-terminal residue" evidence="1">
    <location>
        <position position="1"/>
    </location>
</feature>
<evidence type="ECO:0000313" key="2">
    <source>
        <dbReference type="Proteomes" id="UP000054248"/>
    </source>
</evidence>
<gene>
    <name evidence="1" type="ORF">M407DRAFT_46734</name>
</gene>
<name>A0A0C3Q272_9AGAM</name>
<sequence>RYSMLPALLLDGILHASILPCSFTSDSFCIFIDGLLDEMNPYPSPNSVIIMNNASIHKGPGMCEMIEER</sequence>
<protein>
    <recommendedName>
        <fullName evidence="3">Tc1-like transposase DDE domain-containing protein</fullName>
    </recommendedName>
</protein>
<reference evidence="1 2" key="1">
    <citation type="submission" date="2014-04" db="EMBL/GenBank/DDBJ databases">
        <authorList>
            <consortium name="DOE Joint Genome Institute"/>
            <person name="Kuo A."/>
            <person name="Girlanda M."/>
            <person name="Perotto S."/>
            <person name="Kohler A."/>
            <person name="Nagy L.G."/>
            <person name="Floudas D."/>
            <person name="Copeland A."/>
            <person name="Barry K.W."/>
            <person name="Cichocki N."/>
            <person name="Veneault-Fourrey C."/>
            <person name="LaButti K."/>
            <person name="Lindquist E.A."/>
            <person name="Lipzen A."/>
            <person name="Lundell T."/>
            <person name="Morin E."/>
            <person name="Murat C."/>
            <person name="Sun H."/>
            <person name="Tunlid A."/>
            <person name="Henrissat B."/>
            <person name="Grigoriev I.V."/>
            <person name="Hibbett D.S."/>
            <person name="Martin F."/>
            <person name="Nordberg H.P."/>
            <person name="Cantor M.N."/>
            <person name="Hua S.X."/>
        </authorList>
    </citation>
    <scope>NUCLEOTIDE SEQUENCE [LARGE SCALE GENOMIC DNA]</scope>
    <source>
        <strain evidence="1 2">MUT 4182</strain>
    </source>
</reference>
<keyword evidence="2" id="KW-1185">Reference proteome</keyword>
<proteinExistence type="predicted"/>
<feature type="non-terminal residue" evidence="1">
    <location>
        <position position="69"/>
    </location>
</feature>
<dbReference type="OrthoDB" id="2142724at2759"/>